<accession>A0AAU8FMC4</accession>
<evidence type="ECO:0000256" key="1">
    <source>
        <dbReference type="SAM" id="SignalP"/>
    </source>
</evidence>
<protein>
    <submittedName>
        <fullName evidence="2">Choice-of-anchor tandem repeat GloVer-containing protein</fullName>
    </submittedName>
</protein>
<reference evidence="2" key="1">
    <citation type="submission" date="2024-06" db="EMBL/GenBank/DDBJ databases">
        <title>Sequencing and assembly of the genome of Dyadobacter sp. strain 676, a symbiont of Cyamopsis tetragonoloba.</title>
        <authorList>
            <person name="Guro P."/>
            <person name="Sazanova A."/>
            <person name="Kuznetsova I."/>
            <person name="Belimov A."/>
            <person name="Safronova V."/>
        </authorList>
    </citation>
    <scope>NUCLEOTIDE SEQUENCE</scope>
    <source>
        <strain evidence="2">676</strain>
    </source>
</reference>
<organism evidence="2">
    <name type="scientific">Dyadobacter sp. 676</name>
    <dbReference type="NCBI Taxonomy" id="3088362"/>
    <lineage>
        <taxon>Bacteria</taxon>
        <taxon>Pseudomonadati</taxon>
        <taxon>Bacteroidota</taxon>
        <taxon>Cytophagia</taxon>
        <taxon>Cytophagales</taxon>
        <taxon>Spirosomataceae</taxon>
        <taxon>Dyadobacter</taxon>
    </lineage>
</organism>
<dbReference type="InterPro" id="IPR011043">
    <property type="entry name" value="Gal_Oxase/kelch_b-propeller"/>
</dbReference>
<proteinExistence type="predicted"/>
<keyword evidence="1" id="KW-0732">Signal</keyword>
<sequence>MKTYYMKGIPFAFLCVIAVLYAHAQGINQLWGVSTSAGSDNLGTIFNTATDGTKPLAQFNFSVPRKAVSMGQFTEYNGELYATALEADVGNAVFKGILFKWNPVTDEYTILHNFRRETGNNPGGTMVIIDDKLYGTTSEGGINEQGVIFEYDLINKVYSKRSDFANLAKDRLLWGTSRITGFGGKLYGVALADNGYLSDALYEWDPETFLFSKVENVNGPLQPGPHVPAGPLEPFQGKFYGITKSDGANYGELVVWDPVAGTFTSQAAFSPETGYNCLAKMTSKDGKLYGATTAGGASGAGTLFEWDPATNAITKKIDFPYAGTAPFNAFAPLLVGDKFYGITKGGETRTGLLYEWDPATNGFSIRSAILSKGNGMFQGKFTLWQGKLYSSVQVANPANGFISIEVFNWDIATNVFTRQYTTNVATGRAAMGSLTFADGKFYGMTSQGGQHDLGVIFEFDPETKVYKIMQELNVETGTKPFGKMVLRNGKLYGMTWAGGADGSGTLFELDYKTNVFTKKLDFEYSNGSRPYANLVEKNGKFFGMTPTGGASNRGVIFEWDPETNIYTKRYDFELLTGANPFGNLCWKDGKFYGMTMGGGVFLHRHGFPVGSCYERLYEITGFEGKYGAESVWFVYSLR</sequence>
<dbReference type="SUPFAM" id="SSF50965">
    <property type="entry name" value="Galactose oxidase, central domain"/>
    <property type="match status" value="2"/>
</dbReference>
<dbReference type="Gene3D" id="2.120.10.80">
    <property type="entry name" value="Kelch-type beta propeller"/>
    <property type="match status" value="2"/>
</dbReference>
<dbReference type="NCBIfam" id="TIGR03803">
    <property type="entry name" value="Gloeo_Verruco"/>
    <property type="match status" value="5"/>
</dbReference>
<evidence type="ECO:0000313" key="2">
    <source>
        <dbReference type="EMBL" id="XCH24563.1"/>
    </source>
</evidence>
<name>A0AAU8FMC4_9BACT</name>
<dbReference type="InterPro" id="IPR022519">
    <property type="entry name" value="Gloeo/Verruco_rpt"/>
</dbReference>
<dbReference type="AlphaFoldDB" id="A0AAU8FMC4"/>
<feature type="signal peptide" evidence="1">
    <location>
        <begin position="1"/>
        <end position="24"/>
    </location>
</feature>
<feature type="chain" id="PRO_5043773085" evidence="1">
    <location>
        <begin position="25"/>
        <end position="638"/>
    </location>
</feature>
<dbReference type="InterPro" id="IPR015915">
    <property type="entry name" value="Kelch-typ_b-propeller"/>
</dbReference>
<dbReference type="RefSeq" id="WP_353719878.1">
    <property type="nucleotide sequence ID" value="NZ_CP159289.1"/>
</dbReference>
<gene>
    <name evidence="2" type="ORF">ABV298_30425</name>
</gene>
<dbReference type="EMBL" id="CP159289">
    <property type="protein sequence ID" value="XCH24563.1"/>
    <property type="molecule type" value="Genomic_DNA"/>
</dbReference>